<dbReference type="PIRSF" id="PIRSF001365">
    <property type="entry name" value="DHDPS"/>
    <property type="match status" value="1"/>
</dbReference>
<dbReference type="SUPFAM" id="SSF51569">
    <property type="entry name" value="Aldolase"/>
    <property type="match status" value="1"/>
</dbReference>
<dbReference type="AlphaFoldDB" id="A0A7Z8NQZ0"/>
<dbReference type="SMART" id="SM01130">
    <property type="entry name" value="DHDPS"/>
    <property type="match status" value="1"/>
</dbReference>
<evidence type="ECO:0000256" key="2">
    <source>
        <dbReference type="ARBA" id="ARBA00023239"/>
    </source>
</evidence>
<accession>A0A7Z8NQZ0</accession>
<gene>
    <name evidence="5" type="ORF">FA014_07900</name>
</gene>
<dbReference type="InterPro" id="IPR013785">
    <property type="entry name" value="Aldolase_TIM"/>
</dbReference>
<dbReference type="EMBL" id="SZYE01000045">
    <property type="protein sequence ID" value="TKR24077.1"/>
    <property type="molecule type" value="Genomic_DNA"/>
</dbReference>
<feature type="binding site" evidence="4">
    <location>
        <position position="211"/>
    </location>
    <ligand>
        <name>pyruvate</name>
        <dbReference type="ChEBI" id="CHEBI:15361"/>
    </ligand>
</feature>
<dbReference type="Proteomes" id="UP000308121">
    <property type="component" value="Unassembled WGS sequence"/>
</dbReference>
<proteinExistence type="inferred from homology"/>
<organism evidence="5 6">
    <name type="scientific">Cellulomonas hominis</name>
    <dbReference type="NCBI Taxonomy" id="156981"/>
    <lineage>
        <taxon>Bacteria</taxon>
        <taxon>Bacillati</taxon>
        <taxon>Actinomycetota</taxon>
        <taxon>Actinomycetes</taxon>
        <taxon>Micrococcales</taxon>
        <taxon>Cellulomonadaceae</taxon>
        <taxon>Cellulomonas</taxon>
    </lineage>
</organism>
<dbReference type="GO" id="GO:0005829">
    <property type="term" value="C:cytosol"/>
    <property type="evidence" value="ECO:0007669"/>
    <property type="project" value="TreeGrafter"/>
</dbReference>
<comment type="caution">
    <text evidence="5">The sequence shown here is derived from an EMBL/GenBank/DDBJ whole genome shotgun (WGS) entry which is preliminary data.</text>
</comment>
<evidence type="ECO:0000256" key="1">
    <source>
        <dbReference type="ARBA" id="ARBA00007592"/>
    </source>
</evidence>
<comment type="similarity">
    <text evidence="1 3">Belongs to the DapA family.</text>
</comment>
<dbReference type="OrthoDB" id="9778880at2"/>
<dbReference type="CDD" id="cd00408">
    <property type="entry name" value="DHDPS-like"/>
    <property type="match status" value="1"/>
</dbReference>
<name>A0A7Z8NQZ0_9CELL</name>
<dbReference type="InterPro" id="IPR002220">
    <property type="entry name" value="DapA-like"/>
</dbReference>
<evidence type="ECO:0000313" key="5">
    <source>
        <dbReference type="EMBL" id="TKR24077.1"/>
    </source>
</evidence>
<dbReference type="PANTHER" id="PTHR12128">
    <property type="entry name" value="DIHYDRODIPICOLINATE SYNTHASE"/>
    <property type="match status" value="1"/>
</dbReference>
<evidence type="ECO:0000313" key="6">
    <source>
        <dbReference type="Proteomes" id="UP000308121"/>
    </source>
</evidence>
<dbReference type="RefSeq" id="WP_154729148.1">
    <property type="nucleotide sequence ID" value="NZ_SZYE01000045.1"/>
</dbReference>
<keyword evidence="2 3" id="KW-0456">Lyase</keyword>
<reference evidence="5 6" key="1">
    <citation type="submission" date="2019-05" db="EMBL/GenBank/DDBJ databases">
        <title>Genome sequence of Cellulomonas hominis strain CS1.</title>
        <authorList>
            <person name="Belmont J."/>
            <person name="Maclea K.S."/>
        </authorList>
    </citation>
    <scope>NUCLEOTIDE SEQUENCE [LARGE SCALE GENOMIC DNA]</scope>
    <source>
        <strain evidence="5 6">CS1</strain>
    </source>
</reference>
<dbReference type="Gene3D" id="3.20.20.70">
    <property type="entry name" value="Aldolase class I"/>
    <property type="match status" value="1"/>
</dbReference>
<sequence length="307" mass="32842">MSAPRPLAGVLPVVQTPFTADGTIDEAALRREVDWVVDQGAHGVTTGMVSEILRMTSTECARLAEVVAEQARARGALAVVSCGAESTFGAVEAARHAEAVGADAVMAIPPITVQLGDDALFGYYSAIVEATGLGVVVQDASGYVGRSLSIDLQMRLLDRYGERVYFKPEAAPIGQRLTQLREATGGRARVFEGTGGAALVDSYRRGVVGTMPGAEVTWAIVRLWELVEAGRWDTAYEISGPLSALVALQTSIDVFVAVEKHLLVRQGVLERTDARAPHGFVLDHETREEVDRLFDLLRARTLSARAA</sequence>
<evidence type="ECO:0000256" key="3">
    <source>
        <dbReference type="PIRNR" id="PIRNR001365"/>
    </source>
</evidence>
<evidence type="ECO:0000256" key="4">
    <source>
        <dbReference type="PIRSR" id="PIRSR001365-2"/>
    </source>
</evidence>
<dbReference type="PANTHER" id="PTHR12128:SF66">
    <property type="entry name" value="4-HYDROXY-2-OXOGLUTARATE ALDOLASE, MITOCHONDRIAL"/>
    <property type="match status" value="1"/>
</dbReference>
<dbReference type="Pfam" id="PF00701">
    <property type="entry name" value="DHDPS"/>
    <property type="match status" value="1"/>
</dbReference>
<dbReference type="GO" id="GO:0008840">
    <property type="term" value="F:4-hydroxy-tetrahydrodipicolinate synthase activity"/>
    <property type="evidence" value="ECO:0007669"/>
    <property type="project" value="TreeGrafter"/>
</dbReference>
<protein>
    <submittedName>
        <fullName evidence="5">Dihydrodipicolinate synthase family protein</fullName>
    </submittedName>
</protein>